<name>A0A1A8VW26_PLAOA</name>
<dbReference type="AlphaFoldDB" id="A0A1A8VW26"/>
<dbReference type="Proteomes" id="UP000078560">
    <property type="component" value="Unassembled WGS sequence"/>
</dbReference>
<evidence type="ECO:0000313" key="1">
    <source>
        <dbReference type="EMBL" id="SBS83553.1"/>
    </source>
</evidence>
<dbReference type="EMBL" id="FLQU01000288">
    <property type="protein sequence ID" value="SBS83553.1"/>
    <property type="molecule type" value="Genomic_DNA"/>
</dbReference>
<evidence type="ECO:0000313" key="2">
    <source>
        <dbReference type="Proteomes" id="UP000078560"/>
    </source>
</evidence>
<protein>
    <submittedName>
        <fullName evidence="1">Uncharacterized protein</fullName>
    </submittedName>
</protein>
<accession>A0A1A8VW26</accession>
<sequence length="119" mass="13274">MCTISCGHMSGSKQTPHLRGYSAESKSNLEQLCFHVDSLIRGCVNSPTREVIYQVRSCEIILSRVNICAAPQGGRFKVQKKKKKKGGREIGKKSEPKMKHHLFAITFEKHCTGEALLTV</sequence>
<gene>
    <name evidence="1" type="ORF">POVCU2_0021590</name>
</gene>
<proteinExistence type="predicted"/>
<organism evidence="1 2">
    <name type="scientific">Plasmodium ovale curtisi</name>
    <dbReference type="NCBI Taxonomy" id="864141"/>
    <lineage>
        <taxon>Eukaryota</taxon>
        <taxon>Sar</taxon>
        <taxon>Alveolata</taxon>
        <taxon>Apicomplexa</taxon>
        <taxon>Aconoidasida</taxon>
        <taxon>Haemosporida</taxon>
        <taxon>Plasmodiidae</taxon>
        <taxon>Plasmodium</taxon>
        <taxon>Plasmodium (Plasmodium)</taxon>
    </lineage>
</organism>
<reference evidence="2" key="1">
    <citation type="submission" date="2016-05" db="EMBL/GenBank/DDBJ databases">
        <authorList>
            <person name="Naeem Raeece"/>
        </authorList>
    </citation>
    <scope>NUCLEOTIDE SEQUENCE [LARGE SCALE GENOMIC DNA]</scope>
</reference>